<dbReference type="Gene3D" id="2.20.25.10">
    <property type="match status" value="1"/>
</dbReference>
<keyword evidence="4" id="KW-1185">Reference proteome</keyword>
<name>A0AAW1PD00_9CHLO</name>
<evidence type="ECO:0000313" key="4">
    <source>
        <dbReference type="Proteomes" id="UP001465755"/>
    </source>
</evidence>
<gene>
    <name evidence="3" type="ORF">WJX73_004739</name>
</gene>
<reference evidence="3 4" key="1">
    <citation type="journal article" date="2024" name="Nat. Commun.">
        <title>Phylogenomics reveals the evolutionary origins of lichenization in chlorophyte algae.</title>
        <authorList>
            <person name="Puginier C."/>
            <person name="Libourel C."/>
            <person name="Otte J."/>
            <person name="Skaloud P."/>
            <person name="Haon M."/>
            <person name="Grisel S."/>
            <person name="Petersen M."/>
            <person name="Berrin J.G."/>
            <person name="Delaux P.M."/>
            <person name="Dal Grande F."/>
            <person name="Keller J."/>
        </authorList>
    </citation>
    <scope>NUCLEOTIDE SEQUENCE [LARGE SCALE GENOMIC DNA]</scope>
    <source>
        <strain evidence="3 4">SAG 2036</strain>
    </source>
</reference>
<dbReference type="InterPro" id="IPR005651">
    <property type="entry name" value="Trm112-like"/>
</dbReference>
<proteinExistence type="inferred from homology"/>
<dbReference type="PANTHER" id="PTHR33505">
    <property type="entry name" value="ZGC:162634"/>
    <property type="match status" value="1"/>
</dbReference>
<comment type="caution">
    <text evidence="3">The sequence shown here is derived from an EMBL/GenBank/DDBJ whole genome shotgun (WGS) entry which is preliminary data.</text>
</comment>
<dbReference type="SUPFAM" id="SSF158997">
    <property type="entry name" value="Trm112p-like"/>
    <property type="match status" value="1"/>
</dbReference>
<protein>
    <recommendedName>
        <fullName evidence="2">Protein preY, mitochondrial</fullName>
    </recommendedName>
</protein>
<dbReference type="PANTHER" id="PTHR33505:SF4">
    <property type="entry name" value="PROTEIN PREY, MITOCHONDRIAL"/>
    <property type="match status" value="1"/>
</dbReference>
<organism evidence="3 4">
    <name type="scientific">Symbiochloris irregularis</name>
    <dbReference type="NCBI Taxonomy" id="706552"/>
    <lineage>
        <taxon>Eukaryota</taxon>
        <taxon>Viridiplantae</taxon>
        <taxon>Chlorophyta</taxon>
        <taxon>core chlorophytes</taxon>
        <taxon>Trebouxiophyceae</taxon>
        <taxon>Trebouxiales</taxon>
        <taxon>Trebouxiaceae</taxon>
        <taxon>Symbiochloris</taxon>
    </lineage>
</organism>
<sequence>MSTSTDESPVPQADSFNEDLLGFLCCPISKSLLRWDAAHSELICDQLKVAFPVVTGVPKLVPSDGRFLPEEST</sequence>
<evidence type="ECO:0000313" key="3">
    <source>
        <dbReference type="EMBL" id="KAK9807351.1"/>
    </source>
</evidence>
<evidence type="ECO:0000256" key="1">
    <source>
        <dbReference type="ARBA" id="ARBA00038479"/>
    </source>
</evidence>
<dbReference type="AlphaFoldDB" id="A0AAW1PD00"/>
<accession>A0AAW1PD00</accession>
<dbReference type="Pfam" id="PF03966">
    <property type="entry name" value="Trm112p"/>
    <property type="match status" value="1"/>
</dbReference>
<dbReference type="Proteomes" id="UP001465755">
    <property type="component" value="Unassembled WGS sequence"/>
</dbReference>
<comment type="similarity">
    <text evidence="1">Belongs to the PREY family.</text>
</comment>
<dbReference type="EMBL" id="JALJOQ010000031">
    <property type="protein sequence ID" value="KAK9807351.1"/>
    <property type="molecule type" value="Genomic_DNA"/>
</dbReference>
<evidence type="ECO:0000256" key="2">
    <source>
        <dbReference type="ARBA" id="ARBA00040939"/>
    </source>
</evidence>